<dbReference type="InterPro" id="IPR039422">
    <property type="entry name" value="MarR/SlyA-like"/>
</dbReference>
<dbReference type="Proteomes" id="UP000295050">
    <property type="component" value="Unassembled WGS sequence"/>
</dbReference>
<dbReference type="OrthoDB" id="8906692at2"/>
<dbReference type="Pfam" id="PF12802">
    <property type="entry name" value="MarR_2"/>
    <property type="match status" value="1"/>
</dbReference>
<dbReference type="PANTHER" id="PTHR33164:SF43">
    <property type="entry name" value="HTH-TYPE TRANSCRIPTIONAL REPRESSOR YETL"/>
    <property type="match status" value="1"/>
</dbReference>
<dbReference type="InterPro" id="IPR036390">
    <property type="entry name" value="WH_DNA-bd_sf"/>
</dbReference>
<dbReference type="PRINTS" id="PR00598">
    <property type="entry name" value="HTHMARR"/>
</dbReference>
<dbReference type="Gene3D" id="1.10.10.10">
    <property type="entry name" value="Winged helix-like DNA-binding domain superfamily/Winged helix DNA-binding domain"/>
    <property type="match status" value="1"/>
</dbReference>
<organism evidence="2 3">
    <name type="scientific">Rhodovulum bhavnagarense</name>
    <dbReference type="NCBI Taxonomy" id="992286"/>
    <lineage>
        <taxon>Bacteria</taxon>
        <taxon>Pseudomonadati</taxon>
        <taxon>Pseudomonadota</taxon>
        <taxon>Alphaproteobacteria</taxon>
        <taxon>Rhodobacterales</taxon>
        <taxon>Paracoccaceae</taxon>
        <taxon>Rhodovulum</taxon>
    </lineage>
</organism>
<dbReference type="PROSITE" id="PS50995">
    <property type="entry name" value="HTH_MARR_2"/>
    <property type="match status" value="1"/>
</dbReference>
<evidence type="ECO:0000313" key="2">
    <source>
        <dbReference type="EMBL" id="TCP58696.1"/>
    </source>
</evidence>
<dbReference type="InterPro" id="IPR036388">
    <property type="entry name" value="WH-like_DNA-bd_sf"/>
</dbReference>
<protein>
    <submittedName>
        <fullName evidence="2">DNA-binding MarR family transcriptional regulator</fullName>
    </submittedName>
</protein>
<feature type="domain" description="HTH marR-type" evidence="1">
    <location>
        <begin position="12"/>
        <end position="148"/>
    </location>
</feature>
<dbReference type="EMBL" id="SLXU01000018">
    <property type="protein sequence ID" value="TCP58696.1"/>
    <property type="molecule type" value="Genomic_DNA"/>
</dbReference>
<gene>
    <name evidence="2" type="ORF">EV663_11825</name>
</gene>
<dbReference type="RefSeq" id="WP_132952815.1">
    <property type="nucleotide sequence ID" value="NZ_SLXU01000018.1"/>
</dbReference>
<sequence length="148" mass="16284">MDGATVDAFDLDEFLPYRLCVAANHVGREFAERYRREFGISIAEWRVLAHLSQTGPVSVREINAAVDMDKSKISRAAARLQAAGHITKQENPRDRRLVELSLTATGQDLLTRLIPVAREYQAELTARLGPDAQGVADALVRLAGQDAT</sequence>
<evidence type="ECO:0000313" key="3">
    <source>
        <dbReference type="Proteomes" id="UP000295050"/>
    </source>
</evidence>
<name>A0A4V2SVI7_9RHOB</name>
<keyword evidence="2" id="KW-0238">DNA-binding</keyword>
<dbReference type="PANTHER" id="PTHR33164">
    <property type="entry name" value="TRANSCRIPTIONAL REGULATOR, MARR FAMILY"/>
    <property type="match status" value="1"/>
</dbReference>
<comment type="caution">
    <text evidence="2">The sequence shown here is derived from an EMBL/GenBank/DDBJ whole genome shotgun (WGS) entry which is preliminary data.</text>
</comment>
<keyword evidence="3" id="KW-1185">Reference proteome</keyword>
<dbReference type="GO" id="GO:0006950">
    <property type="term" value="P:response to stress"/>
    <property type="evidence" value="ECO:0007669"/>
    <property type="project" value="TreeGrafter"/>
</dbReference>
<dbReference type="AlphaFoldDB" id="A0A4V2SVI7"/>
<reference evidence="2 3" key="1">
    <citation type="submission" date="2019-03" db="EMBL/GenBank/DDBJ databases">
        <title>Genomic Encyclopedia of Type Strains, Phase IV (KMG-IV): sequencing the most valuable type-strain genomes for metagenomic binning, comparative biology and taxonomic classification.</title>
        <authorList>
            <person name="Goeker M."/>
        </authorList>
    </citation>
    <scope>NUCLEOTIDE SEQUENCE [LARGE SCALE GENOMIC DNA]</scope>
    <source>
        <strain evidence="2 3">DSM 24766</strain>
    </source>
</reference>
<dbReference type="GO" id="GO:0003677">
    <property type="term" value="F:DNA binding"/>
    <property type="evidence" value="ECO:0007669"/>
    <property type="project" value="UniProtKB-KW"/>
</dbReference>
<dbReference type="SUPFAM" id="SSF46785">
    <property type="entry name" value="Winged helix' DNA-binding domain"/>
    <property type="match status" value="1"/>
</dbReference>
<proteinExistence type="predicted"/>
<accession>A0A4V2SVI7</accession>
<dbReference type="InterPro" id="IPR000835">
    <property type="entry name" value="HTH_MarR-typ"/>
</dbReference>
<evidence type="ECO:0000259" key="1">
    <source>
        <dbReference type="PROSITE" id="PS50995"/>
    </source>
</evidence>
<dbReference type="GO" id="GO:0003700">
    <property type="term" value="F:DNA-binding transcription factor activity"/>
    <property type="evidence" value="ECO:0007669"/>
    <property type="project" value="InterPro"/>
</dbReference>
<dbReference type="SMART" id="SM00347">
    <property type="entry name" value="HTH_MARR"/>
    <property type="match status" value="1"/>
</dbReference>